<keyword evidence="1 3" id="KW-0489">Methyltransferase</keyword>
<keyword evidence="2 3" id="KW-0808">Transferase</keyword>
<dbReference type="InterPro" id="IPR016874">
    <property type="entry name" value="TcmP-like"/>
</dbReference>
<keyword evidence="4" id="KW-1185">Reference proteome</keyword>
<dbReference type="EC" id="2.1.1.-" evidence="3"/>
<gene>
    <name evidence="3" type="ORF">O0S08_11105</name>
</gene>
<dbReference type="InterPro" id="IPR007213">
    <property type="entry name" value="Ppm1/Ppm2/Tcmp"/>
</dbReference>
<dbReference type="SUPFAM" id="SSF53335">
    <property type="entry name" value="S-adenosyl-L-methionine-dependent methyltransferases"/>
    <property type="match status" value="1"/>
</dbReference>
<sequence length="268" mass="30903">MTGDKVDFTHIAWGSVQWTMLCTLYLRAYESRSPRPILGDRFAAAAVERIDYDFAKIHKATNPRSNQFTVALRARQFDEWAADFLARHPDATVLHLACGLDSRALRLAPPATVQWFDVDVPEVIALRRQLYEERDGYRMLGTSVTAPGWLEQLPNDRPTLVIAEGLLPYLSEAEARTLLRRVTDRFPAGEVMFDGVAPWVARVVKLFVWGLADPHLIERWNPRLRFLAATSGIQQYRRVPARFHRLLYRLGAAIRPMREFNPMYRYSF</sequence>
<evidence type="ECO:0000313" key="3">
    <source>
        <dbReference type="EMBL" id="WAS96688.1"/>
    </source>
</evidence>
<name>A0ABY7HBP0_9BACT</name>
<dbReference type="PANTHER" id="PTHR43619">
    <property type="entry name" value="S-ADENOSYL-L-METHIONINE-DEPENDENT METHYLTRANSFERASE YKTD-RELATED"/>
    <property type="match status" value="1"/>
</dbReference>
<organism evidence="3 4">
    <name type="scientific">Nannocystis punicea</name>
    <dbReference type="NCBI Taxonomy" id="2995304"/>
    <lineage>
        <taxon>Bacteria</taxon>
        <taxon>Pseudomonadati</taxon>
        <taxon>Myxococcota</taxon>
        <taxon>Polyangia</taxon>
        <taxon>Nannocystales</taxon>
        <taxon>Nannocystaceae</taxon>
        <taxon>Nannocystis</taxon>
    </lineage>
</organism>
<dbReference type="PANTHER" id="PTHR43619:SF2">
    <property type="entry name" value="S-ADENOSYL-L-METHIONINE-DEPENDENT METHYLTRANSFERASES SUPERFAMILY PROTEIN"/>
    <property type="match status" value="1"/>
</dbReference>
<reference evidence="3" key="1">
    <citation type="submission" date="2022-11" db="EMBL/GenBank/DDBJ databases">
        <title>Minimal conservation of predation-associated metabolite biosynthetic gene clusters underscores biosynthetic potential of Myxococcota including descriptions for ten novel species: Archangium lansinium sp. nov., Myxococcus landrumus sp. nov., Nannocystis bai.</title>
        <authorList>
            <person name="Ahearne A."/>
            <person name="Stevens C."/>
            <person name="Dowd S."/>
        </authorList>
    </citation>
    <scope>NUCLEOTIDE SEQUENCE</scope>
    <source>
        <strain evidence="3">Fl3</strain>
    </source>
</reference>
<protein>
    <submittedName>
        <fullName evidence="3">Class I SAM-dependent methyltransferase</fullName>
        <ecNumber evidence="3">2.1.1.-</ecNumber>
    </submittedName>
</protein>
<accession>A0ABY7HBP0</accession>
<dbReference type="GO" id="GO:0008168">
    <property type="term" value="F:methyltransferase activity"/>
    <property type="evidence" value="ECO:0007669"/>
    <property type="project" value="UniProtKB-KW"/>
</dbReference>
<dbReference type="InterPro" id="IPR029063">
    <property type="entry name" value="SAM-dependent_MTases_sf"/>
</dbReference>
<proteinExistence type="predicted"/>
<evidence type="ECO:0000256" key="2">
    <source>
        <dbReference type="ARBA" id="ARBA00022679"/>
    </source>
</evidence>
<dbReference type="Gene3D" id="3.40.50.150">
    <property type="entry name" value="Vaccinia Virus protein VP39"/>
    <property type="match status" value="1"/>
</dbReference>
<dbReference type="GO" id="GO:0032259">
    <property type="term" value="P:methylation"/>
    <property type="evidence" value="ECO:0007669"/>
    <property type="project" value="UniProtKB-KW"/>
</dbReference>
<evidence type="ECO:0000256" key="1">
    <source>
        <dbReference type="ARBA" id="ARBA00022603"/>
    </source>
</evidence>
<dbReference type="Proteomes" id="UP001164459">
    <property type="component" value="Chromosome"/>
</dbReference>
<dbReference type="Pfam" id="PF04072">
    <property type="entry name" value="LCM"/>
    <property type="match status" value="1"/>
</dbReference>
<evidence type="ECO:0000313" key="4">
    <source>
        <dbReference type="Proteomes" id="UP001164459"/>
    </source>
</evidence>
<dbReference type="PIRSF" id="PIRSF028177">
    <property type="entry name" value="Polyketide_synth_Omtfrase_TcmP"/>
    <property type="match status" value="1"/>
</dbReference>
<dbReference type="EMBL" id="CP114040">
    <property type="protein sequence ID" value="WAS96688.1"/>
    <property type="molecule type" value="Genomic_DNA"/>
</dbReference>
<dbReference type="RefSeq" id="WP_269039052.1">
    <property type="nucleotide sequence ID" value="NZ_CP114040.1"/>
</dbReference>